<proteinExistence type="predicted"/>
<gene>
    <name evidence="2" type="ORF">SAMN04488003_11455</name>
</gene>
<keyword evidence="1" id="KW-0812">Transmembrane</keyword>
<evidence type="ECO:0000313" key="2">
    <source>
        <dbReference type="EMBL" id="SEN37350.1"/>
    </source>
</evidence>
<organism evidence="2 3">
    <name type="scientific">Loktanella fryxellensis</name>
    <dbReference type="NCBI Taxonomy" id="245187"/>
    <lineage>
        <taxon>Bacteria</taxon>
        <taxon>Pseudomonadati</taxon>
        <taxon>Pseudomonadota</taxon>
        <taxon>Alphaproteobacteria</taxon>
        <taxon>Rhodobacterales</taxon>
        <taxon>Roseobacteraceae</taxon>
        <taxon>Loktanella</taxon>
    </lineage>
</organism>
<name>A0A1H8G0Q7_9RHOB</name>
<feature type="transmembrane region" description="Helical" evidence="1">
    <location>
        <begin position="102"/>
        <end position="121"/>
    </location>
</feature>
<feature type="transmembrane region" description="Helical" evidence="1">
    <location>
        <begin position="141"/>
        <end position="158"/>
    </location>
</feature>
<dbReference type="OrthoDB" id="7709484at2"/>
<dbReference type="EMBL" id="FOCI01000014">
    <property type="protein sequence ID" value="SEN37350.1"/>
    <property type="molecule type" value="Genomic_DNA"/>
</dbReference>
<evidence type="ECO:0000256" key="1">
    <source>
        <dbReference type="SAM" id="Phobius"/>
    </source>
</evidence>
<feature type="transmembrane region" description="Helical" evidence="1">
    <location>
        <begin position="61"/>
        <end position="82"/>
    </location>
</feature>
<keyword evidence="1" id="KW-0472">Membrane</keyword>
<dbReference type="Proteomes" id="UP000199585">
    <property type="component" value="Unassembled WGS sequence"/>
</dbReference>
<keyword evidence="3" id="KW-1185">Reference proteome</keyword>
<keyword evidence="1" id="KW-1133">Transmembrane helix</keyword>
<protein>
    <submittedName>
        <fullName evidence="2">Prepilin peptidase CpaA</fullName>
    </submittedName>
</protein>
<dbReference type="RefSeq" id="WP_089903567.1">
    <property type="nucleotide sequence ID" value="NZ_FOCI01000014.1"/>
</dbReference>
<sequence length="162" mass="17113">MALSASAAWWFLLAAVPVGLWVSYTDLSRMKITNGAVLTLVAAYAVLGLIALPMTTYLWGWAHLGIVLVIGIILNAVGGIGAGDAKFAAAAAPMVATGDLGILLYVFGICLLLGWAVHRLARLSPLRARVPHWASWTSGRRFPMGVPLAMTLVAYLGLATRV</sequence>
<feature type="transmembrane region" description="Helical" evidence="1">
    <location>
        <begin position="6"/>
        <end position="24"/>
    </location>
</feature>
<feature type="transmembrane region" description="Helical" evidence="1">
    <location>
        <begin position="36"/>
        <end position="55"/>
    </location>
</feature>
<evidence type="ECO:0000313" key="3">
    <source>
        <dbReference type="Proteomes" id="UP000199585"/>
    </source>
</evidence>
<accession>A0A1H8G0Q7</accession>
<dbReference type="STRING" id="245187.SAMN04488003_11455"/>
<reference evidence="2 3" key="1">
    <citation type="submission" date="2016-10" db="EMBL/GenBank/DDBJ databases">
        <authorList>
            <person name="de Groot N.N."/>
        </authorList>
    </citation>
    <scope>NUCLEOTIDE SEQUENCE [LARGE SCALE GENOMIC DNA]</scope>
    <source>
        <strain evidence="2 3">DSM 16213</strain>
    </source>
</reference>
<dbReference type="AlphaFoldDB" id="A0A1H8G0Q7"/>
<dbReference type="Gene3D" id="1.20.120.1220">
    <property type="match status" value="1"/>
</dbReference>